<organism evidence="1 2">
    <name type="scientific">Trifolium medium</name>
    <dbReference type="NCBI Taxonomy" id="97028"/>
    <lineage>
        <taxon>Eukaryota</taxon>
        <taxon>Viridiplantae</taxon>
        <taxon>Streptophyta</taxon>
        <taxon>Embryophyta</taxon>
        <taxon>Tracheophyta</taxon>
        <taxon>Spermatophyta</taxon>
        <taxon>Magnoliopsida</taxon>
        <taxon>eudicotyledons</taxon>
        <taxon>Gunneridae</taxon>
        <taxon>Pentapetalae</taxon>
        <taxon>rosids</taxon>
        <taxon>fabids</taxon>
        <taxon>Fabales</taxon>
        <taxon>Fabaceae</taxon>
        <taxon>Papilionoideae</taxon>
        <taxon>50 kb inversion clade</taxon>
        <taxon>NPAAA clade</taxon>
        <taxon>Hologalegina</taxon>
        <taxon>IRL clade</taxon>
        <taxon>Trifolieae</taxon>
        <taxon>Trifolium</taxon>
    </lineage>
</organism>
<sequence length="127" mass="14481">MDVSSYSEFDSLVQQYVIAGGAPAVSFDISDNVDAQSYGRILDDLIANNKNLGRLDKIENPRPDHYPRPIVSCYTVREMDKVYRAIGSDWRVIVLERPEYSNAKTDNMYLFQSLNGILDHYADPDWA</sequence>
<dbReference type="EMBL" id="LXQA010086752">
    <property type="protein sequence ID" value="MCI13069.1"/>
    <property type="molecule type" value="Genomic_DNA"/>
</dbReference>
<evidence type="ECO:0000313" key="1">
    <source>
        <dbReference type="EMBL" id="MCI13069.1"/>
    </source>
</evidence>
<dbReference type="AlphaFoldDB" id="A0A392PNK2"/>
<proteinExistence type="predicted"/>
<protein>
    <submittedName>
        <fullName evidence="1">Uncharacterized protein</fullName>
    </submittedName>
</protein>
<evidence type="ECO:0000313" key="2">
    <source>
        <dbReference type="Proteomes" id="UP000265520"/>
    </source>
</evidence>
<comment type="caution">
    <text evidence="1">The sequence shown here is derived from an EMBL/GenBank/DDBJ whole genome shotgun (WGS) entry which is preliminary data.</text>
</comment>
<name>A0A392PNK2_9FABA</name>
<accession>A0A392PNK2</accession>
<dbReference type="Proteomes" id="UP000265520">
    <property type="component" value="Unassembled WGS sequence"/>
</dbReference>
<keyword evidence="2" id="KW-1185">Reference proteome</keyword>
<reference evidence="1 2" key="1">
    <citation type="journal article" date="2018" name="Front. Plant Sci.">
        <title>Red Clover (Trifolium pratense) and Zigzag Clover (T. medium) - A Picture of Genomic Similarities and Differences.</title>
        <authorList>
            <person name="Dluhosova J."/>
            <person name="Istvanek J."/>
            <person name="Nedelnik J."/>
            <person name="Repkova J."/>
        </authorList>
    </citation>
    <scope>NUCLEOTIDE SEQUENCE [LARGE SCALE GENOMIC DNA]</scope>
    <source>
        <strain evidence="2">cv. 10/8</strain>
        <tissue evidence="1">Leaf</tissue>
    </source>
</reference>